<evidence type="ECO:0000259" key="7">
    <source>
        <dbReference type="PROSITE" id="PS50021"/>
    </source>
</evidence>
<feature type="compositionally biased region" description="Basic and acidic residues" evidence="5">
    <location>
        <begin position="343"/>
        <end position="355"/>
    </location>
</feature>
<dbReference type="PROSITE" id="PS50089">
    <property type="entry name" value="ZF_RING_2"/>
    <property type="match status" value="1"/>
</dbReference>
<dbReference type="SMART" id="SM00744">
    <property type="entry name" value="RINGv"/>
    <property type="match status" value="1"/>
</dbReference>
<accession>A0ABN8R575</accession>
<feature type="compositionally biased region" description="Low complexity" evidence="5">
    <location>
        <begin position="609"/>
        <end position="627"/>
    </location>
</feature>
<feature type="compositionally biased region" description="Polar residues" evidence="5">
    <location>
        <begin position="471"/>
        <end position="482"/>
    </location>
</feature>
<dbReference type="CDD" id="cd16469">
    <property type="entry name" value="RING-H2_RNF24-like"/>
    <property type="match status" value="1"/>
</dbReference>
<dbReference type="SMART" id="SM00033">
    <property type="entry name" value="CH"/>
    <property type="match status" value="1"/>
</dbReference>
<evidence type="ECO:0000256" key="5">
    <source>
        <dbReference type="SAM" id="MobiDB-lite"/>
    </source>
</evidence>
<evidence type="ECO:0000256" key="3">
    <source>
        <dbReference type="ARBA" id="ARBA00022833"/>
    </source>
</evidence>
<feature type="compositionally biased region" description="Basic and acidic residues" evidence="5">
    <location>
        <begin position="630"/>
        <end position="644"/>
    </location>
</feature>
<keyword evidence="6" id="KW-0812">Transmembrane</keyword>
<proteinExistence type="predicted"/>
<feature type="transmembrane region" description="Helical" evidence="6">
    <location>
        <begin position="12"/>
        <end position="37"/>
    </location>
</feature>
<dbReference type="InterPro" id="IPR001715">
    <property type="entry name" value="CH_dom"/>
</dbReference>
<feature type="compositionally biased region" description="Basic and acidic residues" evidence="5">
    <location>
        <begin position="278"/>
        <end position="288"/>
    </location>
</feature>
<keyword evidence="6" id="KW-1133">Transmembrane helix</keyword>
<dbReference type="EMBL" id="CALNXK010000188">
    <property type="protein sequence ID" value="CAH3174175.1"/>
    <property type="molecule type" value="Genomic_DNA"/>
</dbReference>
<keyword evidence="1" id="KW-0479">Metal-binding</keyword>
<feature type="region of interest" description="Disordered" evidence="5">
    <location>
        <begin position="427"/>
        <end position="652"/>
    </location>
</feature>
<feature type="domain" description="RING-type" evidence="8">
    <location>
        <begin position="78"/>
        <end position="119"/>
    </location>
</feature>
<dbReference type="InterPro" id="IPR036872">
    <property type="entry name" value="CH_dom_sf"/>
</dbReference>
<feature type="region of interest" description="Disordered" evidence="5">
    <location>
        <begin position="207"/>
        <end position="382"/>
    </location>
</feature>
<feature type="compositionally biased region" description="Pro residues" evidence="5">
    <location>
        <begin position="515"/>
        <end position="526"/>
    </location>
</feature>
<keyword evidence="10" id="KW-1185">Reference proteome</keyword>
<dbReference type="SMART" id="SM00184">
    <property type="entry name" value="RING"/>
    <property type="match status" value="1"/>
</dbReference>
<dbReference type="SUPFAM" id="SSF47576">
    <property type="entry name" value="Calponin-homology domain, CH-domain"/>
    <property type="match status" value="1"/>
</dbReference>
<dbReference type="InterPro" id="IPR001841">
    <property type="entry name" value="Znf_RING"/>
</dbReference>
<feature type="compositionally biased region" description="Basic and acidic residues" evidence="5">
    <location>
        <begin position="564"/>
        <end position="581"/>
    </location>
</feature>
<dbReference type="Gene3D" id="1.10.418.10">
    <property type="entry name" value="Calponin-like domain"/>
    <property type="match status" value="1"/>
</dbReference>
<keyword evidence="3" id="KW-0862">Zinc</keyword>
<dbReference type="PANTHER" id="PTHR23167">
    <property type="entry name" value="CALPONIN HOMOLOGY DOMAIN-CONTAINING PROTEIN DDB_G0272472-RELATED"/>
    <property type="match status" value="1"/>
</dbReference>
<keyword evidence="2 4" id="KW-0863">Zinc-finger</keyword>
<dbReference type="Proteomes" id="UP001159405">
    <property type="component" value="Unassembled WGS sequence"/>
</dbReference>
<evidence type="ECO:0000313" key="9">
    <source>
        <dbReference type="EMBL" id="CAH3174175.1"/>
    </source>
</evidence>
<reference evidence="9 10" key="1">
    <citation type="submission" date="2022-05" db="EMBL/GenBank/DDBJ databases">
        <authorList>
            <consortium name="Genoscope - CEA"/>
            <person name="William W."/>
        </authorList>
    </citation>
    <scope>NUCLEOTIDE SEQUENCE [LARGE SCALE GENOMIC DNA]</scope>
</reference>
<dbReference type="Pfam" id="PF00307">
    <property type="entry name" value="CH"/>
    <property type="match status" value="1"/>
</dbReference>
<keyword evidence="6" id="KW-0472">Membrane</keyword>
<feature type="compositionally biased region" description="Polar residues" evidence="5">
    <location>
        <begin position="219"/>
        <end position="236"/>
    </location>
</feature>
<protein>
    <submittedName>
        <fullName evidence="9">Uncharacterized protein</fullName>
    </submittedName>
</protein>
<evidence type="ECO:0000256" key="4">
    <source>
        <dbReference type="PROSITE-ProRule" id="PRU00175"/>
    </source>
</evidence>
<evidence type="ECO:0000256" key="6">
    <source>
        <dbReference type="SAM" id="Phobius"/>
    </source>
</evidence>
<evidence type="ECO:0000259" key="8">
    <source>
        <dbReference type="PROSITE" id="PS50089"/>
    </source>
</evidence>
<sequence length="772" mass="87785">MSGMDFNVSDPILFLLPILFIGFLIVGLCFAFCCYLLRTSDEPQHDLESSRRVHYEGLKKTNYKKKWLKKVSLKSDTCAICLDDFRNKEEISICRCGHAYHHKCIMKWMEIKETCPICQRNCRHGGASADGERTPLLLDCCKSARIDSNSCFTFSCLLRRGQSLKNAEMATIEDINRQEALLKQQLETTKNISDRRKLRAELRGLKEKKEKLTDENGNETKAPSMSSKFTMSLGSSERNRYQERTNRINREESPARKENVAPQKPKNTRSTYSFKMASTEEKAPETRATEIYPRRHQTNHVESNIEEKKPRKDQDMNNNKMEKEKQEEVPKRMSRRSSLAELFKIDQAGKEKERPSTAPPVHQLTVSSSPTVQHRKPLETHQDMKTKQDLLQNLGRLRGRRRSVREIERKEELDGLMYVKSGDTVKLVNTSKGDEQAKEQRKIRRTSRKESHEKIKIEGDTVSACGETELSPIQESPRSPNAPSKFGLTKESNEPQKTMNVPPTREEPPKTRIWQPPPRTEPPKPGPAARQWSDPGPPRRPNSFLPPKNDGPKFGQGAGGMGSVKDRMAFFRKAAEEEQKAKAKQFVHRAPSAPTPVNRFKATTPPSQTGSTAVNSSTSATTPTSPTEKVSLKKAPDPNKTPRDLKKKPQLKRQMSVSSLILTWCKDVTQEYEGVNITNFSGSFSSGLAFCALIHKFNPDKFDYNLLSAENREHNFKLAFETGISVGIPALLDVEDMVRLKKPEPRSVQCYVQMIFSKYRPKDLDMSNLIIA</sequence>
<organism evidence="9 10">
    <name type="scientific">Porites lobata</name>
    <dbReference type="NCBI Taxonomy" id="104759"/>
    <lineage>
        <taxon>Eukaryota</taxon>
        <taxon>Metazoa</taxon>
        <taxon>Cnidaria</taxon>
        <taxon>Anthozoa</taxon>
        <taxon>Hexacorallia</taxon>
        <taxon>Scleractinia</taxon>
        <taxon>Fungiina</taxon>
        <taxon>Poritidae</taxon>
        <taxon>Porites</taxon>
    </lineage>
</organism>
<dbReference type="InterPro" id="IPR013083">
    <property type="entry name" value="Znf_RING/FYVE/PHD"/>
</dbReference>
<dbReference type="Pfam" id="PF13639">
    <property type="entry name" value="zf-RING_2"/>
    <property type="match status" value="1"/>
</dbReference>
<evidence type="ECO:0000256" key="2">
    <source>
        <dbReference type="ARBA" id="ARBA00022771"/>
    </source>
</evidence>
<comment type="caution">
    <text evidence="9">The sequence shown here is derived from an EMBL/GenBank/DDBJ whole genome shotgun (WGS) entry which is preliminary data.</text>
</comment>
<gene>
    <name evidence="9" type="ORF">PLOB_00014645</name>
</gene>
<feature type="domain" description="Calponin-homology (CH)" evidence="7">
    <location>
        <begin position="655"/>
        <end position="760"/>
    </location>
</feature>
<dbReference type="PROSITE" id="PS50021">
    <property type="entry name" value="CH"/>
    <property type="match status" value="1"/>
</dbReference>
<dbReference type="InterPro" id="IPR050540">
    <property type="entry name" value="F-actin_Monoox_Mical"/>
</dbReference>
<dbReference type="SUPFAM" id="SSF57850">
    <property type="entry name" value="RING/U-box"/>
    <property type="match status" value="1"/>
</dbReference>
<evidence type="ECO:0000256" key="1">
    <source>
        <dbReference type="ARBA" id="ARBA00022723"/>
    </source>
</evidence>
<dbReference type="InterPro" id="IPR011016">
    <property type="entry name" value="Znf_RING-CH"/>
</dbReference>
<dbReference type="Gene3D" id="3.30.40.10">
    <property type="entry name" value="Zinc/RING finger domain, C3HC4 (zinc finger)"/>
    <property type="match status" value="1"/>
</dbReference>
<feature type="compositionally biased region" description="Basic and acidic residues" evidence="5">
    <location>
        <begin position="448"/>
        <end position="459"/>
    </location>
</feature>
<evidence type="ECO:0000313" key="10">
    <source>
        <dbReference type="Proteomes" id="UP001159405"/>
    </source>
</evidence>
<name>A0ABN8R575_9CNID</name>
<feature type="compositionally biased region" description="Basic and acidic residues" evidence="5">
    <location>
        <begin position="237"/>
        <end position="259"/>
    </location>
</feature>
<dbReference type="PANTHER" id="PTHR23167:SF46">
    <property type="entry name" value="EPS15 HOMOLOGY DOMAIN CONTAINING PROTEIN-BINDING PROTEIN 1, ISOFORM F"/>
    <property type="match status" value="1"/>
</dbReference>
<feature type="compositionally biased region" description="Basic and acidic residues" evidence="5">
    <location>
        <begin position="303"/>
        <end position="331"/>
    </location>
</feature>